<feature type="transmembrane region" description="Helical" evidence="7">
    <location>
        <begin position="37"/>
        <end position="57"/>
    </location>
</feature>
<keyword evidence="4 7" id="KW-1133">Transmembrane helix</keyword>
<name>A0AAW1PXX3_9CHLO</name>
<dbReference type="CDD" id="cd11485">
    <property type="entry name" value="SLC-NCS1sbd_YbbW-like"/>
    <property type="match status" value="1"/>
</dbReference>
<dbReference type="AlphaFoldDB" id="A0AAW1PXX3"/>
<dbReference type="GO" id="GO:0015205">
    <property type="term" value="F:nucleobase transmembrane transporter activity"/>
    <property type="evidence" value="ECO:0007669"/>
    <property type="project" value="TreeGrafter"/>
</dbReference>
<comment type="similarity">
    <text evidence="2">Belongs to the purine-cytosine permease (2.A.39) family.</text>
</comment>
<comment type="subcellular location">
    <subcellularLocation>
        <location evidence="1">Membrane</location>
        <topology evidence="1">Multi-pass membrane protein</topology>
    </subcellularLocation>
</comment>
<feature type="transmembrane region" description="Helical" evidence="7">
    <location>
        <begin position="318"/>
        <end position="344"/>
    </location>
</feature>
<evidence type="ECO:0000313" key="9">
    <source>
        <dbReference type="Proteomes" id="UP001489004"/>
    </source>
</evidence>
<dbReference type="InterPro" id="IPR045225">
    <property type="entry name" value="Uracil/uridine/allantoin_perm"/>
</dbReference>
<dbReference type="Pfam" id="PF02133">
    <property type="entry name" value="Transp_cyt_pur"/>
    <property type="match status" value="1"/>
</dbReference>
<evidence type="ECO:0000256" key="1">
    <source>
        <dbReference type="ARBA" id="ARBA00004141"/>
    </source>
</evidence>
<dbReference type="GO" id="GO:0005886">
    <property type="term" value="C:plasma membrane"/>
    <property type="evidence" value="ECO:0007669"/>
    <property type="project" value="TreeGrafter"/>
</dbReference>
<accession>A0AAW1PXX3</accession>
<feature type="transmembrane region" description="Helical" evidence="7">
    <location>
        <begin position="116"/>
        <end position="139"/>
    </location>
</feature>
<evidence type="ECO:0000256" key="4">
    <source>
        <dbReference type="ARBA" id="ARBA00022989"/>
    </source>
</evidence>
<evidence type="ECO:0000256" key="7">
    <source>
        <dbReference type="SAM" id="Phobius"/>
    </source>
</evidence>
<feature type="transmembrane region" description="Helical" evidence="7">
    <location>
        <begin position="351"/>
        <end position="373"/>
    </location>
</feature>
<dbReference type="NCBIfam" id="TIGR00800">
    <property type="entry name" value="ncs1"/>
    <property type="match status" value="1"/>
</dbReference>
<feature type="compositionally biased region" description="Polar residues" evidence="6">
    <location>
        <begin position="11"/>
        <end position="21"/>
    </location>
</feature>
<gene>
    <name evidence="8" type="ORF">WJX72_002283</name>
</gene>
<evidence type="ECO:0000313" key="8">
    <source>
        <dbReference type="EMBL" id="KAK9812699.1"/>
    </source>
</evidence>
<evidence type="ECO:0000256" key="5">
    <source>
        <dbReference type="ARBA" id="ARBA00023136"/>
    </source>
</evidence>
<sequence>MGLPVARAPTSPDQSLTNEDFSPTTASARTFDTWDLAALWIGLVVSITTYYLAGGLVDMGMSWWQGILTVLLGNVITLIPMVLNAHPGTKYGIPFPVLARASFGVKGANLPSLLRAFVACGWFGIQTWVGSCAIHKMLAVVSGGATLTAKIAWLGISSSELACFLVFWAVQAGIIVHGIESIRKIEKISAPLLIGLSMALMAWAYSAAGGFGPMLSAPSQFGAGMAKEGQFWGAFLPAVTANVGYWATLSLNIPDFTRYAKSQKDQLLGQAIGLPLFMALFTFVGLAVTSATITIYGAPVADPIELLGKLQGMTATCLALFGLIVATLSTNIAANIVAPANAIVNLAPGRVSFVTGGLVTSVLGILIMPWKLISSTHGFIFTFLIAYSALLGPIGGIVIADYYLVRKRVLDIDGLYSMQPSDPYWFQGGWNPAAVVALVLRLRGTFEVILPRYLI</sequence>
<keyword evidence="5 7" id="KW-0472">Membrane</keyword>
<keyword evidence="3 7" id="KW-0812">Transmembrane</keyword>
<evidence type="ECO:0008006" key="10">
    <source>
        <dbReference type="Google" id="ProtNLM"/>
    </source>
</evidence>
<dbReference type="PANTHER" id="PTHR30618">
    <property type="entry name" value="NCS1 FAMILY PURINE/PYRIMIDINE TRANSPORTER"/>
    <property type="match status" value="1"/>
</dbReference>
<reference evidence="8 9" key="1">
    <citation type="journal article" date="2024" name="Nat. Commun.">
        <title>Phylogenomics reveals the evolutionary origins of lichenization in chlorophyte algae.</title>
        <authorList>
            <person name="Puginier C."/>
            <person name="Libourel C."/>
            <person name="Otte J."/>
            <person name="Skaloud P."/>
            <person name="Haon M."/>
            <person name="Grisel S."/>
            <person name="Petersen M."/>
            <person name="Berrin J.G."/>
            <person name="Delaux P.M."/>
            <person name="Dal Grande F."/>
            <person name="Keller J."/>
        </authorList>
    </citation>
    <scope>NUCLEOTIDE SEQUENCE [LARGE SCALE GENOMIC DNA]</scope>
    <source>
        <strain evidence="8 9">SAG 2043</strain>
    </source>
</reference>
<dbReference type="PANTHER" id="PTHR30618:SF0">
    <property type="entry name" value="PURINE-URACIL PERMEASE NCS1"/>
    <property type="match status" value="1"/>
</dbReference>
<feature type="transmembrane region" description="Helical" evidence="7">
    <location>
        <begin position="188"/>
        <end position="211"/>
    </location>
</feature>
<dbReference type="FunFam" id="1.10.4160.10:FF:000001">
    <property type="entry name" value="Uracil permease, putative"/>
    <property type="match status" value="1"/>
</dbReference>
<feature type="region of interest" description="Disordered" evidence="6">
    <location>
        <begin position="1"/>
        <end position="21"/>
    </location>
</feature>
<evidence type="ECO:0000256" key="3">
    <source>
        <dbReference type="ARBA" id="ARBA00022692"/>
    </source>
</evidence>
<proteinExistence type="inferred from homology"/>
<evidence type="ECO:0000256" key="2">
    <source>
        <dbReference type="ARBA" id="ARBA00008974"/>
    </source>
</evidence>
<comment type="caution">
    <text evidence="8">The sequence shown here is derived from an EMBL/GenBank/DDBJ whole genome shotgun (WGS) entry which is preliminary data.</text>
</comment>
<feature type="transmembrane region" description="Helical" evidence="7">
    <location>
        <begin position="231"/>
        <end position="253"/>
    </location>
</feature>
<feature type="transmembrane region" description="Helical" evidence="7">
    <location>
        <begin position="274"/>
        <end position="298"/>
    </location>
</feature>
<dbReference type="InterPro" id="IPR001248">
    <property type="entry name" value="Pur-cyt_permease"/>
</dbReference>
<feature type="transmembrane region" description="Helical" evidence="7">
    <location>
        <begin position="151"/>
        <end position="176"/>
    </location>
</feature>
<dbReference type="Proteomes" id="UP001489004">
    <property type="component" value="Unassembled WGS sequence"/>
</dbReference>
<organism evidence="8 9">
    <name type="scientific">[Myrmecia] bisecta</name>
    <dbReference type="NCBI Taxonomy" id="41462"/>
    <lineage>
        <taxon>Eukaryota</taxon>
        <taxon>Viridiplantae</taxon>
        <taxon>Chlorophyta</taxon>
        <taxon>core chlorophytes</taxon>
        <taxon>Trebouxiophyceae</taxon>
        <taxon>Trebouxiales</taxon>
        <taxon>Trebouxiaceae</taxon>
        <taxon>Myrmecia</taxon>
    </lineage>
</organism>
<feature type="transmembrane region" description="Helical" evidence="7">
    <location>
        <begin position="63"/>
        <end position="83"/>
    </location>
</feature>
<keyword evidence="9" id="KW-1185">Reference proteome</keyword>
<dbReference type="EMBL" id="JALJOR010000008">
    <property type="protein sequence ID" value="KAK9812699.1"/>
    <property type="molecule type" value="Genomic_DNA"/>
</dbReference>
<evidence type="ECO:0000256" key="6">
    <source>
        <dbReference type="SAM" id="MobiDB-lite"/>
    </source>
</evidence>
<feature type="transmembrane region" description="Helical" evidence="7">
    <location>
        <begin position="379"/>
        <end position="405"/>
    </location>
</feature>
<dbReference type="Gene3D" id="1.10.4160.10">
    <property type="entry name" value="Hydantoin permease"/>
    <property type="match status" value="1"/>
</dbReference>
<dbReference type="InterPro" id="IPR012681">
    <property type="entry name" value="NCS1"/>
</dbReference>
<protein>
    <recommendedName>
        <fullName evidence="10">Nitrate reductase</fullName>
    </recommendedName>
</protein>